<reference evidence="1 2" key="1">
    <citation type="submission" date="2018-10" db="EMBL/GenBank/DDBJ databases">
        <title>Paraburkholderia sp. 7MK8-2, isolated from soil.</title>
        <authorList>
            <person name="Gao Z.-H."/>
            <person name="Qiu L.-H."/>
        </authorList>
    </citation>
    <scope>NUCLEOTIDE SEQUENCE [LARGE SCALE GENOMIC DNA]</scope>
    <source>
        <strain evidence="1 2">7MK8-2</strain>
    </source>
</reference>
<organism evidence="1 2">
    <name type="scientific">Trinickia fusca</name>
    <dbReference type="NCBI Taxonomy" id="2419777"/>
    <lineage>
        <taxon>Bacteria</taxon>
        <taxon>Pseudomonadati</taxon>
        <taxon>Pseudomonadota</taxon>
        <taxon>Betaproteobacteria</taxon>
        <taxon>Burkholderiales</taxon>
        <taxon>Burkholderiaceae</taxon>
        <taxon>Trinickia</taxon>
    </lineage>
</organism>
<name>A0A494XY46_9BURK</name>
<protein>
    <submittedName>
        <fullName evidence="1">Uncharacterized protein</fullName>
    </submittedName>
</protein>
<dbReference type="EMBL" id="RBZV01000001">
    <property type="protein sequence ID" value="RKP52503.1"/>
    <property type="molecule type" value="Genomic_DNA"/>
</dbReference>
<comment type="caution">
    <text evidence="1">The sequence shown here is derived from an EMBL/GenBank/DDBJ whole genome shotgun (WGS) entry which is preliminary data.</text>
</comment>
<dbReference type="Proteomes" id="UP000280434">
    <property type="component" value="Unassembled WGS sequence"/>
</dbReference>
<accession>A0A494XY46</accession>
<sequence>MKNPVLSVGRLLIGRGPTAIEALSRWAQRTPHAKADGVDLPLAIVGRPGAQPFDWQHVLAGLRLGQSSAALNLVGTQSGPPSGGFAKVEELQKSMRWQKQTALELGKGLEINGTVTKIEKYDHHEIVATVSSPGCPPLEIIASEVIAALGAGPERSVNVPTQKRHLGIERPFGEYLTGSQGVSTGLVVKSGSIVLIVGDGPTAMWNAEVCTAYGAIPYVVGPNNGRAFLSANPGGRNSQTLRFLREHGLLFTGDIAGFEERNQLNDFGDMREPGILVYFKNLTNLSNGSFKSSSVLPVSRVVSAIGSSAPAMSYFAPYIVSDMAPLVVHGQEGRAAVGIATTHRDIVVVGAQSHSLGVSQGLDALFNAPGTQISQPPPGILANRANIRSVMREYARIKLGARVEEMPLIRALFMDGELDAMTSSHVELSQYLQNRAGVPRLAAAEMAVKILEKRGDYHKKNRDFTNRELAALLKEMNVKVGVVA</sequence>
<dbReference type="AlphaFoldDB" id="A0A494XY46"/>
<dbReference type="RefSeq" id="WP_121275454.1">
    <property type="nucleotide sequence ID" value="NZ_RBZV01000001.1"/>
</dbReference>
<keyword evidence="2" id="KW-1185">Reference proteome</keyword>
<evidence type="ECO:0000313" key="1">
    <source>
        <dbReference type="EMBL" id="RKP52503.1"/>
    </source>
</evidence>
<proteinExistence type="predicted"/>
<gene>
    <name evidence="1" type="ORF">D7S89_03050</name>
</gene>
<dbReference type="OrthoDB" id="9780929at2"/>
<evidence type="ECO:0000313" key="2">
    <source>
        <dbReference type="Proteomes" id="UP000280434"/>
    </source>
</evidence>